<evidence type="ECO:0000256" key="2">
    <source>
        <dbReference type="ARBA" id="ARBA00001946"/>
    </source>
</evidence>
<dbReference type="PROSITE" id="PS01032">
    <property type="entry name" value="PPM_1"/>
    <property type="match status" value="1"/>
</dbReference>
<keyword evidence="5" id="KW-0479">Metal-binding</keyword>
<comment type="caution">
    <text evidence="14">The sequence shown here is derived from an EMBL/GenBank/DDBJ whole genome shotgun (WGS) entry which is preliminary data.</text>
</comment>
<dbReference type="InterPro" id="IPR036457">
    <property type="entry name" value="PPM-type-like_dom_sf"/>
</dbReference>
<dbReference type="InterPro" id="IPR000222">
    <property type="entry name" value="PP2C_BS"/>
</dbReference>
<organism evidence="14 15">
    <name type="scientific">Striga hermonthica</name>
    <name type="common">Purple witchweed</name>
    <name type="synonym">Buchnera hermonthica</name>
    <dbReference type="NCBI Taxonomy" id="68872"/>
    <lineage>
        <taxon>Eukaryota</taxon>
        <taxon>Viridiplantae</taxon>
        <taxon>Streptophyta</taxon>
        <taxon>Embryophyta</taxon>
        <taxon>Tracheophyta</taxon>
        <taxon>Spermatophyta</taxon>
        <taxon>Magnoliopsida</taxon>
        <taxon>eudicotyledons</taxon>
        <taxon>Gunneridae</taxon>
        <taxon>Pentapetalae</taxon>
        <taxon>asterids</taxon>
        <taxon>lamiids</taxon>
        <taxon>Lamiales</taxon>
        <taxon>Orobanchaceae</taxon>
        <taxon>Buchnereae</taxon>
        <taxon>Striga</taxon>
    </lineage>
</organism>
<dbReference type="SUPFAM" id="SSF81606">
    <property type="entry name" value="PP2C-like"/>
    <property type="match status" value="1"/>
</dbReference>
<protein>
    <recommendedName>
        <fullName evidence="4">protein-serine/threonine phosphatase</fullName>
        <ecNumber evidence="4">3.1.3.16</ecNumber>
    </recommendedName>
</protein>
<dbReference type="GO" id="GO:0004722">
    <property type="term" value="F:protein serine/threonine phosphatase activity"/>
    <property type="evidence" value="ECO:0007669"/>
    <property type="project" value="UniProtKB-EC"/>
</dbReference>
<keyword evidence="8 12" id="KW-0904">Protein phosphatase</keyword>
<dbReference type="PANTHER" id="PTHR13832:SF620">
    <property type="entry name" value="PROTEIN PHOSPHATASE 2C 13-RELATED"/>
    <property type="match status" value="1"/>
</dbReference>
<comment type="catalytic activity">
    <reaction evidence="11">
        <text>O-phospho-L-threonyl-[protein] + H2O = L-threonyl-[protein] + phosphate</text>
        <dbReference type="Rhea" id="RHEA:47004"/>
        <dbReference type="Rhea" id="RHEA-COMP:11060"/>
        <dbReference type="Rhea" id="RHEA-COMP:11605"/>
        <dbReference type="ChEBI" id="CHEBI:15377"/>
        <dbReference type="ChEBI" id="CHEBI:30013"/>
        <dbReference type="ChEBI" id="CHEBI:43474"/>
        <dbReference type="ChEBI" id="CHEBI:61977"/>
        <dbReference type="EC" id="3.1.3.16"/>
    </reaction>
</comment>
<keyword evidence="6 12" id="KW-0378">Hydrolase</keyword>
<accession>A0A9N7RL40</accession>
<evidence type="ECO:0000256" key="6">
    <source>
        <dbReference type="ARBA" id="ARBA00022801"/>
    </source>
</evidence>
<dbReference type="Gene3D" id="3.60.40.10">
    <property type="entry name" value="PPM-type phosphatase domain"/>
    <property type="match status" value="1"/>
</dbReference>
<evidence type="ECO:0000256" key="12">
    <source>
        <dbReference type="RuleBase" id="RU003465"/>
    </source>
</evidence>
<dbReference type="CDD" id="cd00143">
    <property type="entry name" value="PP2Cc"/>
    <property type="match status" value="1"/>
</dbReference>
<dbReference type="EMBL" id="CACSLK010028053">
    <property type="protein sequence ID" value="CAA0834878.1"/>
    <property type="molecule type" value="Genomic_DNA"/>
</dbReference>
<evidence type="ECO:0000256" key="4">
    <source>
        <dbReference type="ARBA" id="ARBA00013081"/>
    </source>
</evidence>
<name>A0A9N7RL40_STRHE</name>
<dbReference type="Proteomes" id="UP001153555">
    <property type="component" value="Unassembled WGS sequence"/>
</dbReference>
<sequence>MSRVENVLLEKPRYRECLKNHAVALAAIPSTAAASSSPPETTACSSSSVVRPAAATTISIDGDDGIPSATLSPSSPTLSSYLMSRHGALLYPHGRHLQQPGGGGRLSPLPCALIIERRLSQRRCLFALTAPILLGTRRHLRTLRCYLFFDSYSREVALEDHNQASMVAEAEVVCRPAVAVQYICVPSPLSPEAESKFFDISPEVPASSPIAIDLSRVDSALSCSTSTQALRSFETPARNSALKIRSGSHTDMGPRRSNEDQHICIDNLPAHLGPSLPSWSEPASFYAVFDGHGGPAAALYMRNNATRLFFEEAQLPQALSTEDIDEKRRFLQDLETSHRHSFLAADRALADETSPVDPYCGTTALTALVLGHNLFIANVGDCRAVLCRNGNAVQLSRDHRPSCRIERKRVEDLGGKIEYGYLNGDLAVTRALGDWYMKLPFGSASPLTAEPEFGLTLLTEDDEFLIIGCDGIWDVMSNQEAVCVVRDELARCQDPHQCARELVNQALMRDSCDNVTAVVVCFSSPNSSHGSTCSRRSRFRFCMSEEARSKLRSLLECDSN</sequence>
<feature type="domain" description="PPM-type phosphatase" evidence="13">
    <location>
        <begin position="245"/>
        <end position="522"/>
    </location>
</feature>
<evidence type="ECO:0000259" key="13">
    <source>
        <dbReference type="PROSITE" id="PS51746"/>
    </source>
</evidence>
<dbReference type="PROSITE" id="PS51746">
    <property type="entry name" value="PPM_2"/>
    <property type="match status" value="1"/>
</dbReference>
<evidence type="ECO:0000256" key="9">
    <source>
        <dbReference type="ARBA" id="ARBA00023211"/>
    </source>
</evidence>
<dbReference type="InterPro" id="IPR001932">
    <property type="entry name" value="PPM-type_phosphatase-like_dom"/>
</dbReference>
<dbReference type="AlphaFoldDB" id="A0A9N7RL40"/>
<evidence type="ECO:0000256" key="11">
    <source>
        <dbReference type="ARBA" id="ARBA00048336"/>
    </source>
</evidence>
<evidence type="ECO:0000313" key="14">
    <source>
        <dbReference type="EMBL" id="CAA0834878.1"/>
    </source>
</evidence>
<evidence type="ECO:0000256" key="7">
    <source>
        <dbReference type="ARBA" id="ARBA00022842"/>
    </source>
</evidence>
<comment type="cofactor">
    <cofactor evidence="1">
        <name>Mn(2+)</name>
        <dbReference type="ChEBI" id="CHEBI:29035"/>
    </cofactor>
</comment>
<evidence type="ECO:0000256" key="8">
    <source>
        <dbReference type="ARBA" id="ARBA00022912"/>
    </source>
</evidence>
<dbReference type="FunFam" id="3.60.40.10:FF:000004">
    <property type="entry name" value="Probable protein phosphatase 2C 22"/>
    <property type="match status" value="1"/>
</dbReference>
<dbReference type="Pfam" id="PF00481">
    <property type="entry name" value="PP2C"/>
    <property type="match status" value="1"/>
</dbReference>
<evidence type="ECO:0000313" key="15">
    <source>
        <dbReference type="Proteomes" id="UP001153555"/>
    </source>
</evidence>
<evidence type="ECO:0000256" key="10">
    <source>
        <dbReference type="ARBA" id="ARBA00047761"/>
    </source>
</evidence>
<dbReference type="GO" id="GO:0005737">
    <property type="term" value="C:cytoplasm"/>
    <property type="evidence" value="ECO:0007669"/>
    <property type="project" value="UniProtKB-ARBA"/>
</dbReference>
<comment type="similarity">
    <text evidence="3 12">Belongs to the PP2C family.</text>
</comment>
<dbReference type="EC" id="3.1.3.16" evidence="4"/>
<dbReference type="InterPro" id="IPR015655">
    <property type="entry name" value="PP2C"/>
</dbReference>
<comment type="catalytic activity">
    <reaction evidence="10">
        <text>O-phospho-L-seryl-[protein] + H2O = L-seryl-[protein] + phosphate</text>
        <dbReference type="Rhea" id="RHEA:20629"/>
        <dbReference type="Rhea" id="RHEA-COMP:9863"/>
        <dbReference type="Rhea" id="RHEA-COMP:11604"/>
        <dbReference type="ChEBI" id="CHEBI:15377"/>
        <dbReference type="ChEBI" id="CHEBI:29999"/>
        <dbReference type="ChEBI" id="CHEBI:43474"/>
        <dbReference type="ChEBI" id="CHEBI:83421"/>
        <dbReference type="EC" id="3.1.3.16"/>
    </reaction>
</comment>
<gene>
    <name evidence="14" type="ORF">SHERM_02684</name>
</gene>
<evidence type="ECO:0000256" key="3">
    <source>
        <dbReference type="ARBA" id="ARBA00006702"/>
    </source>
</evidence>
<dbReference type="SMART" id="SM00332">
    <property type="entry name" value="PP2Cc"/>
    <property type="match status" value="1"/>
</dbReference>
<evidence type="ECO:0000256" key="5">
    <source>
        <dbReference type="ARBA" id="ARBA00022723"/>
    </source>
</evidence>
<proteinExistence type="inferred from homology"/>
<comment type="cofactor">
    <cofactor evidence="2">
        <name>Mg(2+)</name>
        <dbReference type="ChEBI" id="CHEBI:18420"/>
    </cofactor>
</comment>
<reference evidence="14" key="1">
    <citation type="submission" date="2019-12" db="EMBL/GenBank/DDBJ databases">
        <authorList>
            <person name="Scholes J."/>
        </authorList>
    </citation>
    <scope>NUCLEOTIDE SEQUENCE</scope>
</reference>
<dbReference type="OrthoDB" id="10264738at2759"/>
<dbReference type="GO" id="GO:0046872">
    <property type="term" value="F:metal ion binding"/>
    <property type="evidence" value="ECO:0007669"/>
    <property type="project" value="UniProtKB-KW"/>
</dbReference>
<keyword evidence="15" id="KW-1185">Reference proteome</keyword>
<dbReference type="GO" id="GO:0005634">
    <property type="term" value="C:nucleus"/>
    <property type="evidence" value="ECO:0007669"/>
    <property type="project" value="UniProtKB-ARBA"/>
</dbReference>
<keyword evidence="9" id="KW-0464">Manganese</keyword>
<evidence type="ECO:0000256" key="1">
    <source>
        <dbReference type="ARBA" id="ARBA00001936"/>
    </source>
</evidence>
<keyword evidence="7" id="KW-0460">Magnesium</keyword>
<dbReference type="PANTHER" id="PTHR13832">
    <property type="entry name" value="PROTEIN PHOSPHATASE 2C"/>
    <property type="match status" value="1"/>
</dbReference>